<comment type="caution">
    <text evidence="1">The sequence shown here is derived from an EMBL/GenBank/DDBJ whole genome shotgun (WGS) entry which is preliminary data.</text>
</comment>
<evidence type="ECO:0000313" key="2">
    <source>
        <dbReference type="Proteomes" id="UP000176501"/>
    </source>
</evidence>
<dbReference type="Proteomes" id="UP000176501">
    <property type="component" value="Unassembled WGS sequence"/>
</dbReference>
<evidence type="ECO:0000313" key="1">
    <source>
        <dbReference type="EMBL" id="OGL99140.1"/>
    </source>
</evidence>
<name>A0A1F7W8N7_9BACT</name>
<dbReference type="AlphaFoldDB" id="A0A1F7W8N7"/>
<dbReference type="EMBL" id="MGFE01000009">
    <property type="protein sequence ID" value="OGL99140.1"/>
    <property type="molecule type" value="Genomic_DNA"/>
</dbReference>
<gene>
    <name evidence="1" type="ORF">A2304_03230</name>
</gene>
<sequence>MSAETKLDVVRMENGEYWIVIRSTGDTEIECNGACGPLRKCATYEEAEGAFAAMSDEDSEDYEYTEYGGRMPSRKELESAPPRFLWSQVKVGFGTRKCGCLDHRDIGRQEWWVREYTNVPFDEDPEDRARVIGENLTYAEAVTLASTYATEQPGECQAVLPTHFRAFRDYDRHDCWGHDSDYWRLCLPRAAPPDPADGGFGS</sequence>
<proteinExistence type="predicted"/>
<reference evidence="1 2" key="1">
    <citation type="journal article" date="2016" name="Nat. Commun.">
        <title>Thousands of microbial genomes shed light on interconnected biogeochemical processes in an aquifer system.</title>
        <authorList>
            <person name="Anantharaman K."/>
            <person name="Brown C.T."/>
            <person name="Hug L.A."/>
            <person name="Sharon I."/>
            <person name="Castelle C.J."/>
            <person name="Probst A.J."/>
            <person name="Thomas B.C."/>
            <person name="Singh A."/>
            <person name="Wilkins M.J."/>
            <person name="Karaoz U."/>
            <person name="Brodie E.L."/>
            <person name="Williams K.H."/>
            <person name="Hubbard S.S."/>
            <person name="Banfield J.F."/>
        </authorList>
    </citation>
    <scope>NUCLEOTIDE SEQUENCE [LARGE SCALE GENOMIC DNA]</scope>
</reference>
<protein>
    <submittedName>
        <fullName evidence="1">Uncharacterized protein</fullName>
    </submittedName>
</protein>
<organism evidence="1 2">
    <name type="scientific">Candidatus Uhrbacteria bacterium RIFOXYB2_FULL_57_15</name>
    <dbReference type="NCBI Taxonomy" id="1802422"/>
    <lineage>
        <taxon>Bacteria</taxon>
        <taxon>Candidatus Uhriibacteriota</taxon>
    </lineage>
</organism>
<accession>A0A1F7W8N7</accession>